<evidence type="ECO:0000256" key="3">
    <source>
        <dbReference type="ARBA" id="ARBA00005798"/>
    </source>
</evidence>
<gene>
    <name evidence="10" type="ORF">OGAPHI_005151</name>
</gene>
<dbReference type="InterPro" id="IPR051648">
    <property type="entry name" value="CWI-Assembly_Regulator"/>
</dbReference>
<keyword evidence="7" id="KW-0325">Glycoprotein</keyword>
<comment type="similarity">
    <text evidence="3">Belongs to the SPS2 family.</text>
</comment>
<dbReference type="SUPFAM" id="SSF52058">
    <property type="entry name" value="L domain-like"/>
    <property type="match status" value="2"/>
</dbReference>
<feature type="signal peptide" evidence="9">
    <location>
        <begin position="1"/>
        <end position="16"/>
    </location>
</feature>
<name>A0A9P8P2Z2_9ASCO</name>
<organism evidence="10 11">
    <name type="scientific">Ogataea philodendri</name>
    <dbReference type="NCBI Taxonomy" id="1378263"/>
    <lineage>
        <taxon>Eukaryota</taxon>
        <taxon>Fungi</taxon>
        <taxon>Dikarya</taxon>
        <taxon>Ascomycota</taxon>
        <taxon>Saccharomycotina</taxon>
        <taxon>Pichiomycetes</taxon>
        <taxon>Pichiales</taxon>
        <taxon>Pichiaceae</taxon>
        <taxon>Ogataea</taxon>
    </lineage>
</organism>
<reference evidence="10" key="1">
    <citation type="journal article" date="2021" name="Open Biol.">
        <title>Shared evolutionary footprints suggest mitochondrial oxidative damage underlies multiple complex I losses in fungi.</title>
        <authorList>
            <person name="Schikora-Tamarit M.A."/>
            <person name="Marcet-Houben M."/>
            <person name="Nosek J."/>
            <person name="Gabaldon T."/>
        </authorList>
    </citation>
    <scope>NUCLEOTIDE SEQUENCE</scope>
    <source>
        <strain evidence="10">CBS6075</strain>
    </source>
</reference>
<keyword evidence="4" id="KW-0134">Cell wall</keyword>
<dbReference type="Proteomes" id="UP000769157">
    <property type="component" value="Unassembled WGS sequence"/>
</dbReference>
<keyword evidence="6 9" id="KW-0732">Signal</keyword>
<evidence type="ECO:0000256" key="6">
    <source>
        <dbReference type="ARBA" id="ARBA00022729"/>
    </source>
</evidence>
<dbReference type="InterPro" id="IPR036941">
    <property type="entry name" value="Rcpt_L-dom_sf"/>
</dbReference>
<dbReference type="OrthoDB" id="536881at2759"/>
<evidence type="ECO:0000313" key="10">
    <source>
        <dbReference type="EMBL" id="KAH3663749.1"/>
    </source>
</evidence>
<evidence type="ECO:0000256" key="7">
    <source>
        <dbReference type="ARBA" id="ARBA00023180"/>
    </source>
</evidence>
<dbReference type="EMBL" id="JAEUBE010000366">
    <property type="protein sequence ID" value="KAH3663749.1"/>
    <property type="molecule type" value="Genomic_DNA"/>
</dbReference>
<feature type="chain" id="PRO_5040188474" evidence="9">
    <location>
        <begin position="17"/>
        <end position="439"/>
    </location>
</feature>
<dbReference type="Gene3D" id="3.80.20.20">
    <property type="entry name" value="Receptor L-domain"/>
    <property type="match status" value="1"/>
</dbReference>
<sequence length="439" mass="44929">MQFKLALLALAGVALADTTSSLRLSDSPESTTFPCNTNTPDSTLTSTTSISVASGCSFSKTLTATVQSDLDDLSSCSAIEGDILITGDLATASIANVKAIYGSLTVFNASSLTSFAADSLTTITKQLELSQLTILDTLSLGSLDSVGAINWVTLPALTSSGLHGVTDCQSIYISDTQLESLDGLNPLVVESFNVNNNKNLGSINSEIQSVSNALSVSYNGDDTDVSFDSLKWANNITFYSVSSINLPNITTVNSSIGIFESNVEDLDFSGVTKIGGDLSIENNDELTSVDFSSLTSLGGGFVVVNNSKLAGIDGFDELKSIGGAVILKGDFDNATLPSLSTVRGGFDLETTGKVDCDEFESLSKKGGIQGDKFVCSAATESSSSVNHSKTADSSSSGSGSATASDESTSAGSSSSSKGAAAINGVSVFGTLSALLLALL</sequence>
<dbReference type="GeneID" id="70237115"/>
<dbReference type="PANTHER" id="PTHR31018">
    <property type="entry name" value="SPORULATION-SPECIFIC PROTEIN-RELATED"/>
    <property type="match status" value="1"/>
</dbReference>
<reference evidence="10" key="2">
    <citation type="submission" date="2021-01" db="EMBL/GenBank/DDBJ databases">
        <authorList>
            <person name="Schikora-Tamarit M.A."/>
        </authorList>
    </citation>
    <scope>NUCLEOTIDE SEQUENCE</scope>
    <source>
        <strain evidence="10">CBS6075</strain>
    </source>
</reference>
<evidence type="ECO:0000256" key="8">
    <source>
        <dbReference type="SAM" id="MobiDB-lite"/>
    </source>
</evidence>
<evidence type="ECO:0000256" key="1">
    <source>
        <dbReference type="ARBA" id="ARBA00004191"/>
    </source>
</evidence>
<dbReference type="GO" id="GO:0009277">
    <property type="term" value="C:fungal-type cell wall"/>
    <property type="evidence" value="ECO:0007669"/>
    <property type="project" value="TreeGrafter"/>
</dbReference>
<comment type="subcellular location">
    <subcellularLocation>
        <location evidence="2">Cell membrane</location>
        <topology evidence="2">Lipid-anchor</topology>
        <topology evidence="2">GPI-anchor</topology>
    </subcellularLocation>
    <subcellularLocation>
        <location evidence="1">Secreted</location>
        <location evidence="1">Cell wall</location>
    </subcellularLocation>
</comment>
<evidence type="ECO:0000313" key="11">
    <source>
        <dbReference type="Proteomes" id="UP000769157"/>
    </source>
</evidence>
<evidence type="ECO:0000256" key="4">
    <source>
        <dbReference type="ARBA" id="ARBA00022512"/>
    </source>
</evidence>
<keyword evidence="5" id="KW-0964">Secreted</keyword>
<dbReference type="GO" id="GO:0005886">
    <property type="term" value="C:plasma membrane"/>
    <property type="evidence" value="ECO:0007669"/>
    <property type="project" value="UniProtKB-SubCell"/>
</dbReference>
<evidence type="ECO:0000256" key="9">
    <source>
        <dbReference type="SAM" id="SignalP"/>
    </source>
</evidence>
<evidence type="ECO:0000256" key="5">
    <source>
        <dbReference type="ARBA" id="ARBA00022525"/>
    </source>
</evidence>
<dbReference type="GO" id="GO:0031505">
    <property type="term" value="P:fungal-type cell wall organization"/>
    <property type="evidence" value="ECO:0007669"/>
    <property type="project" value="TreeGrafter"/>
</dbReference>
<comment type="caution">
    <text evidence="10">The sequence shown here is derived from an EMBL/GenBank/DDBJ whole genome shotgun (WGS) entry which is preliminary data.</text>
</comment>
<keyword evidence="11" id="KW-1185">Reference proteome</keyword>
<feature type="compositionally biased region" description="Low complexity" evidence="8">
    <location>
        <begin position="391"/>
        <end position="418"/>
    </location>
</feature>
<accession>A0A9P8P2Z2</accession>
<dbReference type="AlphaFoldDB" id="A0A9P8P2Z2"/>
<dbReference type="PANTHER" id="PTHR31018:SF3">
    <property type="entry name" value="RECEPTOR PROTEIN-TYROSINE KINASE"/>
    <property type="match status" value="1"/>
</dbReference>
<dbReference type="GO" id="GO:0009986">
    <property type="term" value="C:cell surface"/>
    <property type="evidence" value="ECO:0007669"/>
    <property type="project" value="TreeGrafter"/>
</dbReference>
<proteinExistence type="inferred from homology"/>
<protein>
    <submittedName>
        <fullName evidence="10">Uncharacterized protein</fullName>
    </submittedName>
</protein>
<evidence type="ECO:0000256" key="2">
    <source>
        <dbReference type="ARBA" id="ARBA00004609"/>
    </source>
</evidence>
<feature type="region of interest" description="Disordered" evidence="8">
    <location>
        <begin position="384"/>
        <end position="418"/>
    </location>
</feature>
<dbReference type="RefSeq" id="XP_046060085.1">
    <property type="nucleotide sequence ID" value="XM_046206306.1"/>
</dbReference>